<dbReference type="PRINTS" id="PR00404">
    <property type="entry name" value="MADSDOMAIN"/>
</dbReference>
<accession>A0A507CYY5</accession>
<dbReference type="PROSITE" id="PS50066">
    <property type="entry name" value="MADS_BOX_2"/>
    <property type="match status" value="1"/>
</dbReference>
<dbReference type="Gene3D" id="3.40.1810.10">
    <property type="entry name" value="Transcription factor, MADS-box"/>
    <property type="match status" value="1"/>
</dbReference>
<evidence type="ECO:0000313" key="10">
    <source>
        <dbReference type="Proteomes" id="UP000317494"/>
    </source>
</evidence>
<dbReference type="SMART" id="SM00432">
    <property type="entry name" value="MADS"/>
    <property type="match status" value="1"/>
</dbReference>
<keyword evidence="10" id="KW-1185">Reference proteome</keyword>
<feature type="domain" description="MADS-box" evidence="7">
    <location>
        <begin position="23"/>
        <end position="72"/>
    </location>
</feature>
<dbReference type="InterPro" id="IPR002100">
    <property type="entry name" value="TF_MADSbox"/>
</dbReference>
<proteinExistence type="predicted"/>
<dbReference type="PANTHER" id="PTHR48019">
    <property type="entry name" value="SERUM RESPONSE FACTOR HOMOLOG"/>
    <property type="match status" value="1"/>
</dbReference>
<sequence>MSANTRTNPIGYTRTSAAARTPLPKKKIRIAQIHDDHNRNVTFLKRKTGLMKKAWELSVLCDCEVALIILQEETSKLIQYCSGDMDKVLLKYTECNEPHEARTNDDFKTNIAEEAVDEEAPRHSGRFMDGNSNWPCRARGSASISSPSNIPQELALPRSPSAIAIPRSLASKRAQGEPSESSESKKARR</sequence>
<comment type="subcellular location">
    <subcellularLocation>
        <location evidence="1">Nucleus</location>
    </subcellularLocation>
</comment>
<dbReference type="EMBL" id="QEAN01000173">
    <property type="protein sequence ID" value="TPX44383.1"/>
    <property type="molecule type" value="Genomic_DNA"/>
</dbReference>
<evidence type="ECO:0000313" key="11">
    <source>
        <dbReference type="Proteomes" id="UP000320475"/>
    </source>
</evidence>
<gene>
    <name evidence="9" type="ORF">SeLEV6574_g01619</name>
    <name evidence="8" type="ORF">SeMB42_g04347</name>
</gene>
<comment type="caution">
    <text evidence="8">The sequence shown here is derived from an EMBL/GenBank/DDBJ whole genome shotgun (WGS) entry which is preliminary data.</text>
</comment>
<evidence type="ECO:0000259" key="7">
    <source>
        <dbReference type="PROSITE" id="PS50066"/>
    </source>
</evidence>
<name>A0A507CYY5_9FUNG</name>
<evidence type="ECO:0000256" key="5">
    <source>
        <dbReference type="ARBA" id="ARBA00023242"/>
    </source>
</evidence>
<dbReference type="GO" id="GO:0046983">
    <property type="term" value="F:protein dimerization activity"/>
    <property type="evidence" value="ECO:0007669"/>
    <property type="project" value="InterPro"/>
</dbReference>
<dbReference type="AlphaFoldDB" id="A0A507CYY5"/>
<evidence type="ECO:0000256" key="4">
    <source>
        <dbReference type="ARBA" id="ARBA00023163"/>
    </source>
</evidence>
<evidence type="ECO:0000313" key="8">
    <source>
        <dbReference type="EMBL" id="TPX44383.1"/>
    </source>
</evidence>
<organism evidence="8 10">
    <name type="scientific">Synchytrium endobioticum</name>
    <dbReference type="NCBI Taxonomy" id="286115"/>
    <lineage>
        <taxon>Eukaryota</taxon>
        <taxon>Fungi</taxon>
        <taxon>Fungi incertae sedis</taxon>
        <taxon>Chytridiomycota</taxon>
        <taxon>Chytridiomycota incertae sedis</taxon>
        <taxon>Chytridiomycetes</taxon>
        <taxon>Synchytriales</taxon>
        <taxon>Synchytriaceae</taxon>
        <taxon>Synchytrium</taxon>
    </lineage>
</organism>
<evidence type="ECO:0000256" key="6">
    <source>
        <dbReference type="SAM" id="MobiDB-lite"/>
    </source>
</evidence>
<keyword evidence="4" id="KW-0804">Transcription</keyword>
<keyword evidence="5" id="KW-0539">Nucleus</keyword>
<feature type="compositionally biased region" description="Polar residues" evidence="6">
    <location>
        <begin position="142"/>
        <end position="151"/>
    </location>
</feature>
<dbReference type="Pfam" id="PF00319">
    <property type="entry name" value="SRF-TF"/>
    <property type="match status" value="1"/>
</dbReference>
<dbReference type="GO" id="GO:0005634">
    <property type="term" value="C:nucleus"/>
    <property type="evidence" value="ECO:0007669"/>
    <property type="project" value="UniProtKB-SubCell"/>
</dbReference>
<evidence type="ECO:0000256" key="3">
    <source>
        <dbReference type="ARBA" id="ARBA00023125"/>
    </source>
</evidence>
<dbReference type="Proteomes" id="UP000317494">
    <property type="component" value="Unassembled WGS sequence"/>
</dbReference>
<dbReference type="VEuPathDB" id="FungiDB:SeMB42_g04347"/>
<dbReference type="InterPro" id="IPR036879">
    <property type="entry name" value="TF_MADSbox_sf"/>
</dbReference>
<dbReference type="GO" id="GO:0003677">
    <property type="term" value="F:DNA binding"/>
    <property type="evidence" value="ECO:0007669"/>
    <property type="project" value="UniProtKB-KW"/>
</dbReference>
<protein>
    <recommendedName>
        <fullName evidence="7">MADS-box domain-containing protein</fullName>
    </recommendedName>
</protein>
<evidence type="ECO:0000256" key="1">
    <source>
        <dbReference type="ARBA" id="ARBA00004123"/>
    </source>
</evidence>
<dbReference type="EMBL" id="QEAM01000038">
    <property type="protein sequence ID" value="TPX49217.1"/>
    <property type="molecule type" value="Genomic_DNA"/>
</dbReference>
<dbReference type="GO" id="GO:0045944">
    <property type="term" value="P:positive regulation of transcription by RNA polymerase II"/>
    <property type="evidence" value="ECO:0007669"/>
    <property type="project" value="UniProtKB-ARBA"/>
</dbReference>
<dbReference type="Proteomes" id="UP000320475">
    <property type="component" value="Unassembled WGS sequence"/>
</dbReference>
<dbReference type="SUPFAM" id="SSF55455">
    <property type="entry name" value="SRF-like"/>
    <property type="match status" value="1"/>
</dbReference>
<reference evidence="10 11" key="1">
    <citation type="journal article" date="2019" name="Sci. Rep.">
        <title>Comparative genomics of chytrid fungi reveal insights into the obligate biotrophic and pathogenic lifestyle of Synchytrium endobioticum.</title>
        <authorList>
            <person name="van de Vossenberg B.T.L.H."/>
            <person name="Warris S."/>
            <person name="Nguyen H.D.T."/>
            <person name="van Gent-Pelzer M.P.E."/>
            <person name="Joly D.L."/>
            <person name="van de Geest H.C."/>
            <person name="Bonants P.J.M."/>
            <person name="Smith D.S."/>
            <person name="Levesque C.A."/>
            <person name="van der Lee T.A.J."/>
        </authorList>
    </citation>
    <scope>NUCLEOTIDE SEQUENCE [LARGE SCALE GENOMIC DNA]</scope>
    <source>
        <strain evidence="9 11">LEV6574</strain>
        <strain evidence="8 10">MB42</strain>
    </source>
</reference>
<dbReference type="InterPro" id="IPR050142">
    <property type="entry name" value="MADS-box/MEF2_TF"/>
</dbReference>
<dbReference type="STRING" id="286115.A0A507CYY5"/>
<evidence type="ECO:0000256" key="2">
    <source>
        <dbReference type="ARBA" id="ARBA00023015"/>
    </source>
</evidence>
<feature type="region of interest" description="Disordered" evidence="6">
    <location>
        <begin position="138"/>
        <end position="189"/>
    </location>
</feature>
<evidence type="ECO:0000313" key="9">
    <source>
        <dbReference type="EMBL" id="TPX49217.1"/>
    </source>
</evidence>
<dbReference type="OrthoDB" id="1898716at2759"/>
<keyword evidence="2" id="KW-0805">Transcription regulation</keyword>
<keyword evidence="3" id="KW-0238">DNA-binding</keyword>